<dbReference type="PROSITE" id="PS51257">
    <property type="entry name" value="PROKAR_LIPOPROTEIN"/>
    <property type="match status" value="1"/>
</dbReference>
<evidence type="ECO:0000313" key="3">
    <source>
        <dbReference type="Proteomes" id="UP000254575"/>
    </source>
</evidence>
<reference evidence="2 3" key="1">
    <citation type="submission" date="2018-06" db="EMBL/GenBank/DDBJ databases">
        <authorList>
            <consortium name="Pathogen Informatics"/>
            <person name="Doyle S."/>
        </authorList>
    </citation>
    <scope>NUCLEOTIDE SEQUENCE [LARGE SCALE GENOMIC DNA]</scope>
    <source>
        <strain evidence="2 3">NCTC10717</strain>
    </source>
</reference>
<keyword evidence="1" id="KW-0732">Signal</keyword>
<gene>
    <name evidence="2" type="ORF">NCTC10717_01476</name>
</gene>
<evidence type="ECO:0000313" key="2">
    <source>
        <dbReference type="EMBL" id="SUO97482.1"/>
    </source>
</evidence>
<sequence length="79" mass="8752">MSKILVLSLVALSLAACKAPITPEAIGEHNLSKGRCTDIPLCDTQGQCRQVNDESVKYVCDMIGGSFEPRELKKQRWLF</sequence>
<feature type="signal peptide" evidence="1">
    <location>
        <begin position="1"/>
        <end position="18"/>
    </location>
</feature>
<organism evidence="2 3">
    <name type="scientific">Suttonella indologenes</name>
    <dbReference type="NCBI Taxonomy" id="13276"/>
    <lineage>
        <taxon>Bacteria</taxon>
        <taxon>Pseudomonadati</taxon>
        <taxon>Pseudomonadota</taxon>
        <taxon>Gammaproteobacteria</taxon>
        <taxon>Cardiobacteriales</taxon>
        <taxon>Cardiobacteriaceae</taxon>
        <taxon>Suttonella</taxon>
    </lineage>
</organism>
<dbReference type="RefSeq" id="WP_115218654.1">
    <property type="nucleotide sequence ID" value="NZ_UHIA01000004.1"/>
</dbReference>
<protein>
    <recommendedName>
        <fullName evidence="4">Lipoprotein</fullName>
    </recommendedName>
</protein>
<name>A0A380MYU9_9GAMM</name>
<evidence type="ECO:0008006" key="4">
    <source>
        <dbReference type="Google" id="ProtNLM"/>
    </source>
</evidence>
<dbReference type="AlphaFoldDB" id="A0A380MYU9"/>
<dbReference type="Proteomes" id="UP000254575">
    <property type="component" value="Unassembled WGS sequence"/>
</dbReference>
<accession>A0A380MYU9</accession>
<proteinExistence type="predicted"/>
<dbReference type="EMBL" id="UHIA01000004">
    <property type="protein sequence ID" value="SUO97482.1"/>
    <property type="molecule type" value="Genomic_DNA"/>
</dbReference>
<evidence type="ECO:0000256" key="1">
    <source>
        <dbReference type="SAM" id="SignalP"/>
    </source>
</evidence>
<feature type="chain" id="PRO_5017086748" description="Lipoprotein" evidence="1">
    <location>
        <begin position="19"/>
        <end position="79"/>
    </location>
</feature>
<dbReference type="OrthoDB" id="7068876at2"/>
<keyword evidence="3" id="KW-1185">Reference proteome</keyword>